<comment type="caution">
    <text evidence="1">The sequence shown here is derived from an EMBL/GenBank/DDBJ whole genome shotgun (WGS) entry which is preliminary data.</text>
</comment>
<evidence type="ECO:0000313" key="1">
    <source>
        <dbReference type="EMBL" id="GAT17481.1"/>
    </source>
</evidence>
<sequence>MTVKRDVPASRRQLWEVIADGWTYSQWVVGNSRMRAVDPDWPAPGSTIRHSIGLWPLVINDVTVVEECVPLERIVLHAKGGPMGGARIELRLSDNPDGGCHLEMDEYPVSGPGKFIPNPLAQLAIWPRNRETTWRLAALAERLTPNQIDTREQSRR</sequence>
<dbReference type="CDD" id="cd07812">
    <property type="entry name" value="SRPBCC"/>
    <property type="match status" value="1"/>
</dbReference>
<dbReference type="RefSeq" id="WP_003923857.1">
    <property type="nucleotide sequence ID" value="NZ_BCTB01000053.1"/>
</dbReference>
<reference evidence="1 2" key="1">
    <citation type="journal article" date="2016" name="Genome Announc.">
        <title>Draft Genome Sequences of Five Rapidly Growing Mycobacterium Species, M. thermoresistibile, M. fortuitum subsp. acetamidolyticum, M. canariasense, M. brisbanense, and M. novocastrense.</title>
        <authorList>
            <person name="Katahira K."/>
            <person name="Ogura Y."/>
            <person name="Gotoh Y."/>
            <person name="Hayashi T."/>
        </authorList>
    </citation>
    <scope>NUCLEOTIDE SEQUENCE [LARGE SCALE GENOMIC DNA]</scope>
    <source>
        <strain evidence="1 2">JCM6362</strain>
    </source>
</reference>
<dbReference type="InterPro" id="IPR023393">
    <property type="entry name" value="START-like_dom_sf"/>
</dbReference>
<proteinExistence type="predicted"/>
<dbReference type="Proteomes" id="UP000069654">
    <property type="component" value="Unassembled WGS sequence"/>
</dbReference>
<dbReference type="OMA" id="WPLVIND"/>
<evidence type="ECO:0000313" key="2">
    <source>
        <dbReference type="Proteomes" id="UP000069654"/>
    </source>
</evidence>
<name>A0A117INY5_MYCTH</name>
<dbReference type="SUPFAM" id="SSF55961">
    <property type="entry name" value="Bet v1-like"/>
    <property type="match status" value="1"/>
</dbReference>
<dbReference type="EMBL" id="BCTB01000053">
    <property type="protein sequence ID" value="GAT17481.1"/>
    <property type="molecule type" value="Genomic_DNA"/>
</dbReference>
<accession>A0A117INY5</accession>
<dbReference type="Gene3D" id="3.30.530.20">
    <property type="match status" value="1"/>
</dbReference>
<dbReference type="STRING" id="1797.RMCT_4450"/>
<dbReference type="OrthoDB" id="4483486at2"/>
<organism evidence="1 2">
    <name type="scientific">Mycolicibacterium thermoresistibile</name>
    <name type="common">Mycobacterium thermoresistibile</name>
    <dbReference type="NCBI Taxonomy" id="1797"/>
    <lineage>
        <taxon>Bacteria</taxon>
        <taxon>Bacillati</taxon>
        <taxon>Actinomycetota</taxon>
        <taxon>Actinomycetes</taxon>
        <taxon>Mycobacteriales</taxon>
        <taxon>Mycobacteriaceae</taxon>
        <taxon>Mycolicibacterium</taxon>
    </lineage>
</organism>
<dbReference type="AlphaFoldDB" id="A0A117INY5"/>
<protein>
    <submittedName>
        <fullName evidence="1">Polyketide cyclase/dehydrase and lipid transport</fullName>
    </submittedName>
</protein>
<gene>
    <name evidence="1" type="ORF">RMCT_4450</name>
</gene>
<reference evidence="2" key="2">
    <citation type="submission" date="2016-02" db="EMBL/GenBank/DDBJ databases">
        <title>Draft genome sequence of five rapidly growing Mycobacterium species.</title>
        <authorList>
            <person name="Katahira K."/>
            <person name="Gotou Y."/>
            <person name="Iida K."/>
            <person name="Ogura Y."/>
            <person name="Hayashi T."/>
        </authorList>
    </citation>
    <scope>NUCLEOTIDE SEQUENCE [LARGE SCALE GENOMIC DNA]</scope>
    <source>
        <strain evidence="2">JCM6362</strain>
    </source>
</reference>